<organism evidence="1 2">
    <name type="scientific">Plasmodium falciparum (isolate Dd2)</name>
    <dbReference type="NCBI Taxonomy" id="57267"/>
    <lineage>
        <taxon>Eukaryota</taxon>
        <taxon>Sar</taxon>
        <taxon>Alveolata</taxon>
        <taxon>Apicomplexa</taxon>
        <taxon>Aconoidasida</taxon>
        <taxon>Haemosporida</taxon>
        <taxon>Plasmodiidae</taxon>
        <taxon>Plasmodium</taxon>
        <taxon>Plasmodium (Laverania)</taxon>
    </lineage>
</organism>
<gene>
    <name evidence="1" type="ORF">PFDG_05318</name>
</gene>
<feature type="non-terminal residue" evidence="1">
    <location>
        <position position="1"/>
    </location>
</feature>
<dbReference type="KEGG" id="pfd:PFDG_05318"/>
<accession>A0A0L7MAZ8</accession>
<dbReference type="Proteomes" id="UP000054282">
    <property type="component" value="Unassembled WGS sequence"/>
</dbReference>
<name>A0A0L7MAZ8_PLAF4</name>
<protein>
    <submittedName>
        <fullName evidence="1">Uncharacterized protein</fullName>
    </submittedName>
</protein>
<evidence type="ECO:0000313" key="2">
    <source>
        <dbReference type="Proteomes" id="UP000054282"/>
    </source>
</evidence>
<proteinExistence type="predicted"/>
<evidence type="ECO:0000313" key="1">
    <source>
        <dbReference type="EMBL" id="KOB89765.1"/>
    </source>
</evidence>
<sequence length="101" mass="12462">RHKKFDGFNGFIDINIRQTKWNKEESFCKLNKDWEHAKNRYDEKLFLWHNTDQDKYINPTLASPQYIWRKCIATHLYPIDESQNEERFTLLMSTYEKDRDD</sequence>
<reference evidence="2" key="1">
    <citation type="submission" date="2006-09" db="EMBL/GenBank/DDBJ databases">
        <title>Annotation of Plasmodium falciparum Dd2.</title>
        <authorList>
            <consortium name="The Broad Institute Genome Sequencing Platform"/>
            <person name="Volkman S.K."/>
            <person name="Neafsey D.E."/>
            <person name="Dash A.P."/>
            <person name="Chitnis C.E."/>
            <person name="Hartl D.L."/>
            <person name="Young S.K."/>
            <person name="Zeng Q."/>
            <person name="Koehrsen M."/>
            <person name="Alvarado L."/>
            <person name="Berlin A."/>
            <person name="Borenstein D."/>
            <person name="Chapman S.B."/>
            <person name="Chen Z."/>
            <person name="Engels R."/>
            <person name="Freedman E."/>
            <person name="Gellesch M."/>
            <person name="Goldberg J."/>
            <person name="Griggs A."/>
            <person name="Gujja S."/>
            <person name="Heilman E.R."/>
            <person name="Heiman D.I."/>
            <person name="Howarth C."/>
            <person name="Jen D."/>
            <person name="Larson L."/>
            <person name="Mehta T."/>
            <person name="Neiman D."/>
            <person name="Park D."/>
            <person name="Pearson M."/>
            <person name="Roberts A."/>
            <person name="Saif S."/>
            <person name="Shea T."/>
            <person name="Shenoy N."/>
            <person name="Sisk P."/>
            <person name="Stolte C."/>
            <person name="Sykes S."/>
            <person name="Walk T."/>
            <person name="White J."/>
            <person name="Yandava C."/>
            <person name="Haas B."/>
            <person name="Henn M.R."/>
            <person name="Nusbaum C."/>
            <person name="Birren B."/>
        </authorList>
    </citation>
    <scope>NUCLEOTIDE SEQUENCE [LARGE SCALE GENOMIC DNA]</scope>
</reference>
<dbReference type="AlphaFoldDB" id="A0A0L7MAZ8"/>
<reference evidence="2" key="2">
    <citation type="submission" date="2006-09" db="EMBL/GenBank/DDBJ databases">
        <title>The genome sequence of Plasmodium falciparum Dd2.</title>
        <authorList>
            <consortium name="The Broad Institute Genome Sequencing Platform"/>
            <person name="Birren B."/>
            <person name="Lander E."/>
            <person name="Galagan J."/>
            <person name="Nusbaum C."/>
            <person name="Devon K."/>
            <person name="Henn M."/>
            <person name="Jaffe D."/>
            <person name="Butler J."/>
            <person name="Alvarez P."/>
            <person name="Gnerre S."/>
            <person name="Grabherr M."/>
            <person name="Kleber M."/>
            <person name="Mauceli E."/>
            <person name="Brockman W."/>
            <person name="MacCallum I.A."/>
            <person name="Rounsley S."/>
            <person name="Young S."/>
            <person name="LaButti K."/>
            <person name="Pushparaj V."/>
            <person name="DeCaprio D."/>
            <person name="Crawford M."/>
            <person name="Koehrsen M."/>
            <person name="Engels R."/>
            <person name="Montgomery P."/>
            <person name="Pearson M."/>
            <person name="Howarth C."/>
            <person name="Larson L."/>
            <person name="Luoma S."/>
            <person name="White J."/>
            <person name="Kodira C."/>
            <person name="Zeng Q."/>
            <person name="O'Leary S."/>
            <person name="Yandava C."/>
            <person name="Alvarado L."/>
            <person name="Wirth D."/>
            <person name="Volkman S."/>
            <person name="Hartl D."/>
        </authorList>
    </citation>
    <scope>NUCLEOTIDE SEQUENCE [LARGE SCALE GENOMIC DNA]</scope>
</reference>
<dbReference type="EMBL" id="GG703167">
    <property type="protein sequence ID" value="KOB89765.1"/>
    <property type="molecule type" value="Genomic_DNA"/>
</dbReference>